<keyword evidence="2" id="KW-0808">Transferase</keyword>
<proteinExistence type="predicted"/>
<dbReference type="AlphaFoldDB" id="A0A4R5U3U2"/>
<dbReference type="InterPro" id="IPR016181">
    <property type="entry name" value="Acyl_CoA_acyltransferase"/>
</dbReference>
<sequence length="157" mass="17410">MAVELSRDAYVPTTGTLPAHASHQQALAWVERQRQRHNEGTGFSFAIAVAATSRCVGQIGLCTQELNKGRAQAGYGVIPRERGRRIAARALLALLDFAWTIPELHRVELYIEPWNTASIRSAEHAGFQREGLLRSHQEIAGVRRDMLVYASVRNPPA</sequence>
<reference evidence="2 3" key="1">
    <citation type="submission" date="2019-03" db="EMBL/GenBank/DDBJ databases">
        <title>Arthrobacter sp. nov., an bacterium isolated from biocrust in Mu Us Desert.</title>
        <authorList>
            <person name="Lixiong L."/>
        </authorList>
    </citation>
    <scope>NUCLEOTIDE SEQUENCE [LARGE SCALE GENOMIC DNA]</scope>
    <source>
        <strain evidence="2 3">SLN-3</strain>
    </source>
</reference>
<dbReference type="InterPro" id="IPR000182">
    <property type="entry name" value="GNAT_dom"/>
</dbReference>
<evidence type="ECO:0000313" key="2">
    <source>
        <dbReference type="EMBL" id="TDK28293.1"/>
    </source>
</evidence>
<dbReference type="Pfam" id="PF13302">
    <property type="entry name" value="Acetyltransf_3"/>
    <property type="match status" value="1"/>
</dbReference>
<dbReference type="EMBL" id="SMTK01000001">
    <property type="protein sequence ID" value="TDK28293.1"/>
    <property type="molecule type" value="Genomic_DNA"/>
</dbReference>
<dbReference type="Proteomes" id="UP000295411">
    <property type="component" value="Unassembled WGS sequence"/>
</dbReference>
<comment type="caution">
    <text evidence="2">The sequence shown here is derived from an EMBL/GenBank/DDBJ whole genome shotgun (WGS) entry which is preliminary data.</text>
</comment>
<dbReference type="SUPFAM" id="SSF55729">
    <property type="entry name" value="Acyl-CoA N-acyltransferases (Nat)"/>
    <property type="match status" value="1"/>
</dbReference>
<dbReference type="GO" id="GO:0008999">
    <property type="term" value="F:protein-N-terminal-alanine acetyltransferase activity"/>
    <property type="evidence" value="ECO:0007669"/>
    <property type="project" value="TreeGrafter"/>
</dbReference>
<evidence type="ECO:0000259" key="1">
    <source>
        <dbReference type="PROSITE" id="PS51186"/>
    </source>
</evidence>
<protein>
    <submittedName>
        <fullName evidence="2">N-acetyltransferase</fullName>
    </submittedName>
</protein>
<dbReference type="PROSITE" id="PS51186">
    <property type="entry name" value="GNAT"/>
    <property type="match status" value="1"/>
</dbReference>
<organism evidence="2 3">
    <name type="scientific">Arthrobacter crusticola</name>
    <dbReference type="NCBI Taxonomy" id="2547960"/>
    <lineage>
        <taxon>Bacteria</taxon>
        <taxon>Bacillati</taxon>
        <taxon>Actinomycetota</taxon>
        <taxon>Actinomycetes</taxon>
        <taxon>Micrococcales</taxon>
        <taxon>Micrococcaceae</taxon>
        <taxon>Arthrobacter</taxon>
    </lineage>
</organism>
<dbReference type="OrthoDB" id="2061990at2"/>
<gene>
    <name evidence="2" type="ORF">E2F48_02385</name>
</gene>
<name>A0A4R5U3U2_9MICC</name>
<dbReference type="PANTHER" id="PTHR43441">
    <property type="entry name" value="RIBOSOMAL-PROTEIN-SERINE ACETYLTRANSFERASE"/>
    <property type="match status" value="1"/>
</dbReference>
<dbReference type="InterPro" id="IPR051908">
    <property type="entry name" value="Ribosomal_N-acetyltransferase"/>
</dbReference>
<accession>A0A4R5U3U2</accession>
<dbReference type="PANTHER" id="PTHR43441:SF10">
    <property type="entry name" value="ACETYLTRANSFERASE"/>
    <property type="match status" value="1"/>
</dbReference>
<dbReference type="Gene3D" id="3.40.630.30">
    <property type="match status" value="1"/>
</dbReference>
<feature type="domain" description="N-acetyltransferase" evidence="1">
    <location>
        <begin position="1"/>
        <end position="149"/>
    </location>
</feature>
<keyword evidence="3" id="KW-1185">Reference proteome</keyword>
<evidence type="ECO:0000313" key="3">
    <source>
        <dbReference type="Proteomes" id="UP000295411"/>
    </source>
</evidence>
<dbReference type="GO" id="GO:1990189">
    <property type="term" value="F:protein N-terminal-serine acetyltransferase activity"/>
    <property type="evidence" value="ECO:0007669"/>
    <property type="project" value="TreeGrafter"/>
</dbReference>
<dbReference type="GO" id="GO:0005737">
    <property type="term" value="C:cytoplasm"/>
    <property type="evidence" value="ECO:0007669"/>
    <property type="project" value="TreeGrafter"/>
</dbReference>